<evidence type="ECO:0000313" key="4">
    <source>
        <dbReference type="Proteomes" id="UP000285092"/>
    </source>
</evidence>
<gene>
    <name evidence="3" type="ORF">D2V04_05390</name>
</gene>
<dbReference type="SUPFAM" id="SSF53335">
    <property type="entry name" value="S-adenosyl-L-methionine-dependent methyltransferases"/>
    <property type="match status" value="1"/>
</dbReference>
<dbReference type="PANTHER" id="PTHR13090">
    <property type="entry name" value="ARGININE-HYDROXYLASE NDUFAF5, MITOCHONDRIAL"/>
    <property type="match status" value="1"/>
</dbReference>
<dbReference type="Gene3D" id="3.40.50.150">
    <property type="entry name" value="Vaccinia Virus protein VP39"/>
    <property type="match status" value="1"/>
</dbReference>
<evidence type="ECO:0000313" key="3">
    <source>
        <dbReference type="EMBL" id="RIV79425.1"/>
    </source>
</evidence>
<sequence length="251" mass="27281">MTAARVPQIFSPHRRRARWRRSIAEQRREGAADFVFRSMAEELEERLAFMNFRPGTALLSGDPTGLARTALAESAETVRTVDPLEHDEEKAIDGTFDLIASLGAIDTVNDVPGALIHLRNALSPGGIAMVSFVGAGSLANLRRALLAAEPDRPAARMHPMIDVQAGSALMQRAGFGRQVADSYPLRVRYGALDRLVEDLRSQALTNVLAAAPPPLSRAALQRAREAFLETADADGRVTETFEIVILTGWKS</sequence>
<dbReference type="AlphaFoldDB" id="A0A418NJE3"/>
<evidence type="ECO:0000256" key="1">
    <source>
        <dbReference type="ARBA" id="ARBA00022603"/>
    </source>
</evidence>
<keyword evidence="1 3" id="KW-0489">Methyltransferase</keyword>
<dbReference type="InterPro" id="IPR029063">
    <property type="entry name" value="SAM-dependent_MTases_sf"/>
</dbReference>
<dbReference type="GO" id="GO:0032259">
    <property type="term" value="P:methylation"/>
    <property type="evidence" value="ECO:0007669"/>
    <property type="project" value="UniProtKB-KW"/>
</dbReference>
<keyword evidence="2 3" id="KW-0808">Transferase</keyword>
<dbReference type="RefSeq" id="WP_119512257.1">
    <property type="nucleotide sequence ID" value="NZ_QXFK01000014.1"/>
</dbReference>
<reference evidence="3 4" key="1">
    <citation type="submission" date="2018-08" db="EMBL/GenBank/DDBJ databases">
        <title>Altererythrobacter sp.Ery1 and Ery12, the genome sequencing of novel strains in genus Alterythrobacter.</title>
        <authorList>
            <person name="Cheng H."/>
            <person name="Wu Y.-H."/>
            <person name="Fang C."/>
            <person name="Xu X.-W."/>
        </authorList>
    </citation>
    <scope>NUCLEOTIDE SEQUENCE [LARGE SCALE GENOMIC DNA]</scope>
    <source>
        <strain evidence="3 4">Ery1</strain>
    </source>
</reference>
<dbReference type="Proteomes" id="UP000285092">
    <property type="component" value="Unassembled WGS sequence"/>
</dbReference>
<dbReference type="Pfam" id="PF13489">
    <property type="entry name" value="Methyltransf_23"/>
    <property type="match status" value="1"/>
</dbReference>
<dbReference type="EMBL" id="QXFK01000014">
    <property type="protein sequence ID" value="RIV79425.1"/>
    <property type="molecule type" value="Genomic_DNA"/>
</dbReference>
<evidence type="ECO:0000256" key="2">
    <source>
        <dbReference type="ARBA" id="ARBA00022679"/>
    </source>
</evidence>
<proteinExistence type="predicted"/>
<dbReference type="PANTHER" id="PTHR13090:SF1">
    <property type="entry name" value="ARGININE-HYDROXYLASE NDUFAF5, MITOCHONDRIAL"/>
    <property type="match status" value="1"/>
</dbReference>
<organism evidence="3 4">
    <name type="scientific">Pelagerythrobacter aerophilus</name>
    <dbReference type="NCBI Taxonomy" id="2306995"/>
    <lineage>
        <taxon>Bacteria</taxon>
        <taxon>Pseudomonadati</taxon>
        <taxon>Pseudomonadota</taxon>
        <taxon>Alphaproteobacteria</taxon>
        <taxon>Sphingomonadales</taxon>
        <taxon>Erythrobacteraceae</taxon>
        <taxon>Pelagerythrobacter</taxon>
    </lineage>
</organism>
<dbReference type="InterPro" id="IPR050602">
    <property type="entry name" value="Malonyl-ACP_OMT"/>
</dbReference>
<keyword evidence="4" id="KW-1185">Reference proteome</keyword>
<name>A0A418NJE3_9SPHN</name>
<dbReference type="OrthoDB" id="9793723at2"/>
<comment type="caution">
    <text evidence="3">The sequence shown here is derived from an EMBL/GenBank/DDBJ whole genome shotgun (WGS) entry which is preliminary data.</text>
</comment>
<protein>
    <submittedName>
        <fullName evidence="3">Methyltransferase domain-containing protein</fullName>
    </submittedName>
</protein>
<dbReference type="GO" id="GO:0008168">
    <property type="term" value="F:methyltransferase activity"/>
    <property type="evidence" value="ECO:0007669"/>
    <property type="project" value="UniProtKB-KW"/>
</dbReference>
<accession>A0A418NJE3</accession>